<evidence type="ECO:0000259" key="1">
    <source>
        <dbReference type="Pfam" id="PF23741"/>
    </source>
</evidence>
<dbReference type="Pfam" id="PF23741">
    <property type="entry name" value="DUF7164"/>
    <property type="match status" value="1"/>
</dbReference>
<accession>A0ABZ0WLA4</accession>
<keyword evidence="3" id="KW-1185">Reference proteome</keyword>
<dbReference type="Proteomes" id="UP001325479">
    <property type="component" value="Chromosome"/>
</dbReference>
<organism evidence="2 3">
    <name type="scientific">Paraburkholderia kururiensis</name>
    <dbReference type="NCBI Taxonomy" id="984307"/>
    <lineage>
        <taxon>Bacteria</taxon>
        <taxon>Pseudomonadati</taxon>
        <taxon>Pseudomonadota</taxon>
        <taxon>Betaproteobacteria</taxon>
        <taxon>Burkholderiales</taxon>
        <taxon>Burkholderiaceae</taxon>
        <taxon>Paraburkholderia</taxon>
    </lineage>
</organism>
<name>A0ABZ0WLA4_9BURK</name>
<dbReference type="EMBL" id="CP139965">
    <property type="protein sequence ID" value="WQD78152.1"/>
    <property type="molecule type" value="Genomic_DNA"/>
</dbReference>
<gene>
    <name evidence="2" type="ORF">U0042_00040</name>
</gene>
<proteinExistence type="predicted"/>
<protein>
    <recommendedName>
        <fullName evidence="1">DUF7164 domain-containing protein</fullName>
    </recommendedName>
</protein>
<reference evidence="2 3" key="1">
    <citation type="submission" date="2023-12" db="EMBL/GenBank/DDBJ databases">
        <title>Genome sequencing and assembly of bacterial species from a model synthetic community.</title>
        <authorList>
            <person name="Hogle S.L."/>
        </authorList>
    </citation>
    <scope>NUCLEOTIDE SEQUENCE [LARGE SCALE GENOMIC DNA]</scope>
    <source>
        <strain evidence="2 3">HAMBI 2494</strain>
    </source>
</reference>
<evidence type="ECO:0000313" key="2">
    <source>
        <dbReference type="EMBL" id="WQD78152.1"/>
    </source>
</evidence>
<sequence length="291" mass="32933">MDLGILVYVDNNSNNIEEFQWLYKSILHTGLFSRATIIAVCHPEAITALPKDEHIVIVPSEPFADKNREWQGYKFINSVANLCEQSALDACAPFKYILKTDCDTFVTPALVTFRPTGLCFGFGGYAYEESVRRKLSECSARWGFPHAGLHNVGASLLGPSGMVANFLMAQMDFCNKLLREEFSHFHGEWPGWCKNVLTMYAGELSLRRTYPQQCSIGLLDHFPYASRSLGSDILHIHAWHTDQYWSKSQYRAGQYNHMKLDDIDMNTLGGYCHWLAAADIDCVRLGASENR</sequence>
<dbReference type="RefSeq" id="WP_114811209.1">
    <property type="nucleotide sequence ID" value="NZ_CP139965.1"/>
</dbReference>
<evidence type="ECO:0000313" key="3">
    <source>
        <dbReference type="Proteomes" id="UP001325479"/>
    </source>
</evidence>
<feature type="domain" description="DUF7164" evidence="1">
    <location>
        <begin position="64"/>
        <end position="264"/>
    </location>
</feature>
<dbReference type="InterPro" id="IPR055588">
    <property type="entry name" value="DUF7164"/>
</dbReference>